<keyword evidence="5" id="KW-1185">Reference proteome</keyword>
<dbReference type="InterPro" id="IPR016181">
    <property type="entry name" value="Acyl_CoA_acyltransferase"/>
</dbReference>
<evidence type="ECO:0000256" key="2">
    <source>
        <dbReference type="ARBA" id="ARBA00023315"/>
    </source>
</evidence>
<name>A0A1H8KE64_9BACI</name>
<evidence type="ECO:0000259" key="3">
    <source>
        <dbReference type="PROSITE" id="PS51186"/>
    </source>
</evidence>
<evidence type="ECO:0000313" key="5">
    <source>
        <dbReference type="Proteomes" id="UP000199300"/>
    </source>
</evidence>
<protein>
    <submittedName>
        <fullName evidence="4">Putative acetyltransferase</fullName>
    </submittedName>
</protein>
<reference evidence="4 5" key="1">
    <citation type="submission" date="2016-10" db="EMBL/GenBank/DDBJ databases">
        <authorList>
            <person name="de Groot N.N."/>
        </authorList>
    </citation>
    <scope>NUCLEOTIDE SEQUENCE [LARGE SCALE GENOMIC DNA]</scope>
    <source>
        <strain evidence="4 5">CGMCC 1.10434</strain>
    </source>
</reference>
<dbReference type="PROSITE" id="PS51186">
    <property type="entry name" value="GNAT"/>
    <property type="match status" value="1"/>
</dbReference>
<dbReference type="InterPro" id="IPR000182">
    <property type="entry name" value="GNAT_dom"/>
</dbReference>
<sequence length="153" mass="17502">MEIKQDNLTRTAVINLINEHLQAMAAISPPESTHAFDINKLKHPTVTFWTIWDQGQLAGCGALKELDRKHGELKSMRTAQNHLRKGVSSRLLTHIIDQANQRGYQRLSLETGAMDAFAPARLMYEKFGFNYCEPFADYRHDPNSLFMTKELVK</sequence>
<feature type="domain" description="N-acetyltransferase" evidence="3">
    <location>
        <begin position="3"/>
        <end position="152"/>
    </location>
</feature>
<dbReference type="PANTHER" id="PTHR43877:SF5">
    <property type="entry name" value="BLL8307 PROTEIN"/>
    <property type="match status" value="1"/>
</dbReference>
<organism evidence="4 5">
    <name type="scientific">Amphibacillus marinus</name>
    <dbReference type="NCBI Taxonomy" id="872970"/>
    <lineage>
        <taxon>Bacteria</taxon>
        <taxon>Bacillati</taxon>
        <taxon>Bacillota</taxon>
        <taxon>Bacilli</taxon>
        <taxon>Bacillales</taxon>
        <taxon>Bacillaceae</taxon>
        <taxon>Amphibacillus</taxon>
    </lineage>
</organism>
<dbReference type="AlphaFoldDB" id="A0A1H8KE64"/>
<keyword evidence="2" id="KW-0012">Acyltransferase</keyword>
<accession>A0A1H8KE64</accession>
<dbReference type="RefSeq" id="WP_091495545.1">
    <property type="nucleotide sequence ID" value="NZ_FODJ01000002.1"/>
</dbReference>
<dbReference type="GO" id="GO:0016747">
    <property type="term" value="F:acyltransferase activity, transferring groups other than amino-acyl groups"/>
    <property type="evidence" value="ECO:0007669"/>
    <property type="project" value="InterPro"/>
</dbReference>
<dbReference type="Proteomes" id="UP000199300">
    <property type="component" value="Unassembled WGS sequence"/>
</dbReference>
<dbReference type="Pfam" id="PF00583">
    <property type="entry name" value="Acetyltransf_1"/>
    <property type="match status" value="1"/>
</dbReference>
<dbReference type="EMBL" id="FODJ01000002">
    <property type="protein sequence ID" value="SEN91240.1"/>
    <property type="molecule type" value="Genomic_DNA"/>
</dbReference>
<dbReference type="OrthoDB" id="9803233at2"/>
<dbReference type="InterPro" id="IPR050832">
    <property type="entry name" value="Bact_Acetyltransf"/>
</dbReference>
<gene>
    <name evidence="4" type="ORF">SAMN04488134_102262</name>
</gene>
<dbReference type="STRING" id="872970.SAMN04488134_102262"/>
<dbReference type="Gene3D" id="3.40.630.30">
    <property type="match status" value="1"/>
</dbReference>
<evidence type="ECO:0000256" key="1">
    <source>
        <dbReference type="ARBA" id="ARBA00022679"/>
    </source>
</evidence>
<dbReference type="CDD" id="cd04301">
    <property type="entry name" value="NAT_SF"/>
    <property type="match status" value="1"/>
</dbReference>
<evidence type="ECO:0000313" key="4">
    <source>
        <dbReference type="EMBL" id="SEN91240.1"/>
    </source>
</evidence>
<dbReference type="SUPFAM" id="SSF55729">
    <property type="entry name" value="Acyl-CoA N-acyltransferases (Nat)"/>
    <property type="match status" value="1"/>
</dbReference>
<dbReference type="PANTHER" id="PTHR43877">
    <property type="entry name" value="AMINOALKYLPHOSPHONATE N-ACETYLTRANSFERASE-RELATED-RELATED"/>
    <property type="match status" value="1"/>
</dbReference>
<keyword evidence="1 4" id="KW-0808">Transferase</keyword>
<proteinExistence type="predicted"/>